<evidence type="ECO:0000256" key="3">
    <source>
        <dbReference type="ARBA" id="ARBA00012572"/>
    </source>
</evidence>
<accession>A0ABS3M542</accession>
<evidence type="ECO:0000256" key="6">
    <source>
        <dbReference type="ARBA" id="ARBA00022822"/>
    </source>
</evidence>
<evidence type="ECO:0000313" key="12">
    <source>
        <dbReference type="Proteomes" id="UP000664265"/>
    </source>
</evidence>
<proteinExistence type="inferred from homology"/>
<dbReference type="InterPro" id="IPR011060">
    <property type="entry name" value="RibuloseP-bd_barrel"/>
</dbReference>
<protein>
    <recommendedName>
        <fullName evidence="4 9">N-(5'-phosphoribosyl)anthranilate isomerase</fullName>
        <shortName evidence="9">PRAI</shortName>
        <ecNumber evidence="3 9">5.3.1.24</ecNumber>
    </recommendedName>
</protein>
<dbReference type="HAMAP" id="MF_00135">
    <property type="entry name" value="PRAI"/>
    <property type="match status" value="1"/>
</dbReference>
<evidence type="ECO:0000256" key="9">
    <source>
        <dbReference type="HAMAP-Rule" id="MF_00135"/>
    </source>
</evidence>
<evidence type="ECO:0000313" key="11">
    <source>
        <dbReference type="EMBL" id="MBO1363292.1"/>
    </source>
</evidence>
<comment type="catalytic activity">
    <reaction evidence="1 9">
        <text>N-(5-phospho-beta-D-ribosyl)anthranilate = 1-(2-carboxyphenylamino)-1-deoxy-D-ribulose 5-phosphate</text>
        <dbReference type="Rhea" id="RHEA:21540"/>
        <dbReference type="ChEBI" id="CHEBI:18277"/>
        <dbReference type="ChEBI" id="CHEBI:58613"/>
        <dbReference type="EC" id="5.3.1.24"/>
    </reaction>
</comment>
<evidence type="ECO:0000256" key="7">
    <source>
        <dbReference type="ARBA" id="ARBA00023141"/>
    </source>
</evidence>
<keyword evidence="8 9" id="KW-0413">Isomerase</keyword>
<dbReference type="PANTHER" id="PTHR42894:SF1">
    <property type="entry name" value="N-(5'-PHOSPHORIBOSYL)ANTHRANILATE ISOMERASE"/>
    <property type="match status" value="1"/>
</dbReference>
<comment type="pathway">
    <text evidence="2 9">Amino-acid biosynthesis; L-tryptophan biosynthesis; L-tryptophan from chorismate: step 3/5.</text>
</comment>
<dbReference type="RefSeq" id="WP_107580928.1">
    <property type="nucleotide sequence ID" value="NZ_JAERMS010000013.1"/>
</dbReference>
<comment type="similarity">
    <text evidence="9">Belongs to the TrpF family.</text>
</comment>
<reference evidence="11 12" key="1">
    <citation type="submission" date="2021-01" db="EMBL/GenBank/DDBJ databases">
        <title>Prevotella A2931 sp. nov.</title>
        <authorList>
            <person name="Buhl M."/>
            <person name="Oberhettinger P."/>
        </authorList>
    </citation>
    <scope>NUCLEOTIDE SEQUENCE [LARGE SCALE GENOMIC DNA]</scope>
    <source>
        <strain evidence="11 12">A2931</strain>
    </source>
</reference>
<keyword evidence="12" id="KW-1185">Reference proteome</keyword>
<evidence type="ECO:0000259" key="10">
    <source>
        <dbReference type="Pfam" id="PF00697"/>
    </source>
</evidence>
<comment type="caution">
    <text evidence="11">The sequence shown here is derived from an EMBL/GenBank/DDBJ whole genome shotgun (WGS) entry which is preliminary data.</text>
</comment>
<dbReference type="SUPFAM" id="SSF51366">
    <property type="entry name" value="Ribulose-phoshate binding barrel"/>
    <property type="match status" value="1"/>
</dbReference>
<dbReference type="CDD" id="cd00405">
    <property type="entry name" value="PRAI"/>
    <property type="match status" value="1"/>
</dbReference>
<gene>
    <name evidence="9" type="primary">trpF</name>
    <name evidence="11" type="ORF">JHU38_05820</name>
</gene>
<dbReference type="Proteomes" id="UP000664265">
    <property type="component" value="Unassembled WGS sequence"/>
</dbReference>
<evidence type="ECO:0000256" key="1">
    <source>
        <dbReference type="ARBA" id="ARBA00001164"/>
    </source>
</evidence>
<sequence>MIIKVCGMRDAKNIAAVSALDVDMLGFIFHPQSKRYVAAIPRLPETPISTQKEKKPLSTEPIASTASTVKRRPKRVGVFVDDMAQNIITRVYTFGLDYIQLHGHESPTMIRNLRATLIPDIQPHIKIIKTISIASREDIEQYKAYEHDVDLFLFDTKTPLQGGSGQQFDRSLLESYDGDIPFLLSGGIGPNDAIRIHSLRHPRMAGIDLNSRFETSPGMKDVVLLKDFISLLNSCSDL</sequence>
<keyword evidence="6 9" id="KW-0822">Tryptophan biosynthesis</keyword>
<dbReference type="InterPro" id="IPR044643">
    <property type="entry name" value="TrpF_fam"/>
</dbReference>
<evidence type="ECO:0000256" key="4">
    <source>
        <dbReference type="ARBA" id="ARBA00022272"/>
    </source>
</evidence>
<dbReference type="InterPro" id="IPR001240">
    <property type="entry name" value="PRAI_dom"/>
</dbReference>
<dbReference type="Gene3D" id="3.20.20.70">
    <property type="entry name" value="Aldolase class I"/>
    <property type="match status" value="1"/>
</dbReference>
<dbReference type="GO" id="GO:0016853">
    <property type="term" value="F:isomerase activity"/>
    <property type="evidence" value="ECO:0007669"/>
    <property type="project" value="UniProtKB-KW"/>
</dbReference>
<evidence type="ECO:0000256" key="8">
    <source>
        <dbReference type="ARBA" id="ARBA00023235"/>
    </source>
</evidence>
<organism evidence="11 12">
    <name type="scientific">Prevotella illustrans</name>
    <dbReference type="NCBI Taxonomy" id="2800387"/>
    <lineage>
        <taxon>Bacteria</taxon>
        <taxon>Pseudomonadati</taxon>
        <taxon>Bacteroidota</taxon>
        <taxon>Bacteroidia</taxon>
        <taxon>Bacteroidales</taxon>
        <taxon>Prevotellaceae</taxon>
        <taxon>Prevotella</taxon>
    </lineage>
</organism>
<dbReference type="Pfam" id="PF00697">
    <property type="entry name" value="PRAI"/>
    <property type="match status" value="1"/>
</dbReference>
<keyword evidence="7 9" id="KW-0057">Aromatic amino acid biosynthesis</keyword>
<dbReference type="PANTHER" id="PTHR42894">
    <property type="entry name" value="N-(5'-PHOSPHORIBOSYL)ANTHRANILATE ISOMERASE"/>
    <property type="match status" value="1"/>
</dbReference>
<name>A0ABS3M542_9BACT</name>
<dbReference type="InterPro" id="IPR013785">
    <property type="entry name" value="Aldolase_TIM"/>
</dbReference>
<dbReference type="EMBL" id="JAERMS010000013">
    <property type="protein sequence ID" value="MBO1363292.1"/>
    <property type="molecule type" value="Genomic_DNA"/>
</dbReference>
<keyword evidence="5 9" id="KW-0028">Amino-acid biosynthesis</keyword>
<evidence type="ECO:0000256" key="5">
    <source>
        <dbReference type="ARBA" id="ARBA00022605"/>
    </source>
</evidence>
<evidence type="ECO:0000256" key="2">
    <source>
        <dbReference type="ARBA" id="ARBA00004664"/>
    </source>
</evidence>
<dbReference type="EC" id="5.3.1.24" evidence="3 9"/>
<feature type="domain" description="N-(5'phosphoribosyl) anthranilate isomerase (PRAI)" evidence="10">
    <location>
        <begin position="58"/>
        <end position="229"/>
    </location>
</feature>